<dbReference type="AlphaFoldDB" id="A0A1I6UAT6"/>
<protein>
    <recommendedName>
        <fullName evidence="3">non-reducing end alpha-L-arabinofuranosidase</fullName>
        <ecNumber evidence="3">3.2.1.55</ecNumber>
    </recommendedName>
</protein>
<dbReference type="InterPro" id="IPR017853">
    <property type="entry name" value="GH"/>
</dbReference>
<evidence type="ECO:0000313" key="8">
    <source>
        <dbReference type="EMBL" id="GEM05533.1"/>
    </source>
</evidence>
<evidence type="ECO:0000256" key="5">
    <source>
        <dbReference type="ARBA" id="ARBA00022801"/>
    </source>
</evidence>
<dbReference type="Gene3D" id="2.60.120.200">
    <property type="match status" value="1"/>
</dbReference>
<keyword evidence="5" id="KW-0378">Hydrolase</keyword>
<name>A0A1I6UAT6_9BACI</name>
<dbReference type="InterPro" id="IPR013780">
    <property type="entry name" value="Glyco_hydro_b"/>
</dbReference>
<evidence type="ECO:0000256" key="3">
    <source>
        <dbReference type="ARBA" id="ARBA00012670"/>
    </source>
</evidence>
<dbReference type="RefSeq" id="WP_062323227.1">
    <property type="nucleotide sequence ID" value="NZ_BJWJ01000038.1"/>
</dbReference>
<comment type="catalytic activity">
    <reaction evidence="1">
        <text>Hydrolysis of terminal non-reducing alpha-L-arabinofuranoside residues in alpha-L-arabinosides.</text>
        <dbReference type="EC" id="3.2.1.55"/>
    </reaction>
</comment>
<accession>A0A1I6UAT6</accession>
<evidence type="ECO:0000313" key="10">
    <source>
        <dbReference type="Proteomes" id="UP000199139"/>
    </source>
</evidence>
<dbReference type="GO" id="GO:0046556">
    <property type="term" value="F:alpha-L-arabinofuranosidase activity"/>
    <property type="evidence" value="ECO:0007669"/>
    <property type="project" value="UniProtKB-EC"/>
</dbReference>
<keyword evidence="6" id="KW-0325">Glycoprotein</keyword>
<feature type="domain" description="Alpha-L-arabinofuranosidase C-terminal" evidence="7">
    <location>
        <begin position="849"/>
        <end position="1234"/>
    </location>
</feature>
<gene>
    <name evidence="8" type="ORF">HMI01_25210</name>
    <name evidence="9" type="ORF">SAMN05421668_12412</name>
</gene>
<dbReference type="SUPFAM" id="SSF51445">
    <property type="entry name" value="(Trans)glycosidases"/>
    <property type="match status" value="1"/>
</dbReference>
<keyword evidence="4" id="KW-0732">Signal</keyword>
<dbReference type="InterPro" id="IPR010720">
    <property type="entry name" value="Alpha-L-AF_C"/>
</dbReference>
<dbReference type="EMBL" id="BJWJ01000038">
    <property type="protein sequence ID" value="GEM05533.1"/>
    <property type="molecule type" value="Genomic_DNA"/>
</dbReference>
<dbReference type="InterPro" id="IPR051563">
    <property type="entry name" value="Glycosyl_Hydrolase_51"/>
</dbReference>
<dbReference type="STRING" id="306541.SAMN05421668_12412"/>
<dbReference type="EMBL" id="FPAI01000024">
    <property type="protein sequence ID" value="SFS98629.1"/>
    <property type="molecule type" value="Genomic_DNA"/>
</dbReference>
<dbReference type="Gene3D" id="2.60.40.1180">
    <property type="entry name" value="Golgi alpha-mannosidase II"/>
    <property type="match status" value="1"/>
</dbReference>
<dbReference type="Pfam" id="PF13385">
    <property type="entry name" value="Laminin_G_3"/>
    <property type="match status" value="1"/>
</dbReference>
<dbReference type="PANTHER" id="PTHR31776:SF0">
    <property type="entry name" value="ALPHA-L-ARABINOFURANOSIDASE 1"/>
    <property type="match status" value="1"/>
</dbReference>
<dbReference type="OrthoDB" id="9758333at2"/>
<dbReference type="SUPFAM" id="SSF49899">
    <property type="entry name" value="Concanavalin A-like lectins/glucanases"/>
    <property type="match status" value="1"/>
</dbReference>
<dbReference type="Proteomes" id="UP000199139">
    <property type="component" value="Unassembled WGS sequence"/>
</dbReference>
<dbReference type="Pfam" id="PF22848">
    <property type="entry name" value="ASD1_dom"/>
    <property type="match status" value="1"/>
</dbReference>
<dbReference type="SMART" id="SM00813">
    <property type="entry name" value="Alpha-L-AF_C"/>
    <property type="match status" value="1"/>
</dbReference>
<keyword evidence="11" id="KW-1185">Reference proteome</keyword>
<evidence type="ECO:0000256" key="6">
    <source>
        <dbReference type="ARBA" id="ARBA00023180"/>
    </source>
</evidence>
<comment type="similarity">
    <text evidence="2">Belongs to the glycosyl hydrolase 51 family.</text>
</comment>
<reference evidence="9 10" key="1">
    <citation type="submission" date="2016-10" db="EMBL/GenBank/DDBJ databases">
        <authorList>
            <person name="de Groot N.N."/>
        </authorList>
    </citation>
    <scope>NUCLEOTIDE SEQUENCE [LARGE SCALE GENOMIC DNA]</scope>
    <source>
        <strain evidence="9 10">DSM 17074</strain>
    </source>
</reference>
<dbReference type="InterPro" id="IPR055235">
    <property type="entry name" value="ASD1_cat"/>
</dbReference>
<evidence type="ECO:0000256" key="4">
    <source>
        <dbReference type="ARBA" id="ARBA00022729"/>
    </source>
</evidence>
<organism evidence="9 10">
    <name type="scientific">Halolactibacillus miurensis</name>
    <dbReference type="NCBI Taxonomy" id="306541"/>
    <lineage>
        <taxon>Bacteria</taxon>
        <taxon>Bacillati</taxon>
        <taxon>Bacillota</taxon>
        <taxon>Bacilli</taxon>
        <taxon>Bacillales</taxon>
        <taxon>Bacillaceae</taxon>
        <taxon>Halolactibacillus</taxon>
    </lineage>
</organism>
<sequence length="1243" mass="139879">MKRHVTPLLTECLLAHYPFDEDEYIGKDISGKQHDLAPLGLQLPEIKTIHNRKGVYFPGGNHGTSYLKLPHHLLTGINDETGLTVSTWVYLERGENMWERIFDFGHGPAGPYLFMTRHFRSVCFNGQDLVADASHTFPENEWLHVALSIHPTRRGKESSAGPVVYVNGECVADGLISQTSSGTYKALREWFDTLEQTNMYTENFIGKSQFFADRDFHGAISDFRLYDKALSHDEVLDVLCESLSDEKIVALATDHYLKSPHPIVQTDLDLPTSLMGDKVSVEWLSSDSDVLSHAGTIVEAKKPTAVTLTAKVTRGDVTDEKTYPVTILPKSKPTHELVIDANQKGLDIAPHMYGLFYEDINNAADGGIYAEYVQNRSFESFVFDTYDHQSGSCGCSTGRNHAPLHMWFGDLDQVKVETVGGLNAYFGIEDNEVNQHYVTIEKGATLINRGFTDNNQAPRMAFKQGHHYDFTVWAKANETAELDIQLRDSQGVLVSETETLTVIDGGQWRKYQMTLTANQTCFGELALTAQDSLSLDFISLIPRDVWGQSEEEGSSSAHQNYLANPNYRLRKDLVLALKDLNPAFLRFPGGCISEGSYIWDNVYEWKDSIGPVETRKENFNVWGYMMTMGLGYMEYFQLAEDLNATPLPVMACGVLCQARSDYVNPAGGKLRDHFVKSFTDLIDFALSTDVETNPWAKIRRDMGHPAPFDLRYLGIGNENWGTELYANFAYFKTKIDDYMDAHYPEHTLTIVSTVGAQADDEAFQEGWKYLSGKMETNQDVTFTDGEKDVTETVDWYQDQPHFMDTIADEHYYRSNDYLLNNVDRYDYYERRYDKTGELNEAETSKVFVGEFASTDKNTLMGAISEAATMTGYENNADVVRLVAYAPLFNKVLTDQTYRWTPDLIWFDDASVWFTPNYYVQQLFGHSVGKEVLPTQLKAYEEDSLTTRRPKGGISLSTSEATILLKSVTVKKLDSDEVLLHQDFTAPLDERFSLIPGSEDFTKTTDGIIFEGRTSGRNGLYLLAPDWTDYEVTCVAQKIAGETGLFVGVGLKSIAPEDKTVIEYAILPDGRYDGIKVFKHGKEGYTLGDYSSSILAGNLRRGYEGAFKQGVDYTIHVVFSDQNRQLRCQYFNEEEASETLTYKLEAYQKDLFTSVTSDESAVYVKLVNAEGYDKSVTLTFKALDVADNVEVVTITGDEADLHVPNINTKNNEVISPVTDTINMTEDNCVTVPKYSVVLVKLVRK</sequence>
<dbReference type="EC" id="3.2.1.55" evidence="3"/>
<proteinExistence type="inferred from homology"/>
<dbReference type="InterPro" id="IPR046780">
    <property type="entry name" value="aBig_2"/>
</dbReference>
<reference evidence="8 11" key="2">
    <citation type="submission" date="2019-07" db="EMBL/GenBank/DDBJ databases">
        <title>Whole genome shotgun sequence of Halolactibacillus miurensis NBRC 100873.</title>
        <authorList>
            <person name="Hosoyama A."/>
            <person name="Uohara A."/>
            <person name="Ohji S."/>
            <person name="Ichikawa N."/>
        </authorList>
    </citation>
    <scope>NUCLEOTIDE SEQUENCE [LARGE SCALE GENOMIC DNA]</scope>
    <source>
        <strain evidence="8 11">NBRC 100873</strain>
    </source>
</reference>
<evidence type="ECO:0000256" key="1">
    <source>
        <dbReference type="ARBA" id="ARBA00001462"/>
    </source>
</evidence>
<evidence type="ECO:0000313" key="11">
    <source>
        <dbReference type="Proteomes" id="UP000321773"/>
    </source>
</evidence>
<dbReference type="Gene3D" id="2.60.120.260">
    <property type="entry name" value="Galactose-binding domain-like"/>
    <property type="match status" value="1"/>
</dbReference>
<evidence type="ECO:0000313" key="9">
    <source>
        <dbReference type="EMBL" id="SFS98629.1"/>
    </source>
</evidence>
<dbReference type="GO" id="GO:0046373">
    <property type="term" value="P:L-arabinose metabolic process"/>
    <property type="evidence" value="ECO:0007669"/>
    <property type="project" value="InterPro"/>
</dbReference>
<dbReference type="Proteomes" id="UP000321773">
    <property type="component" value="Unassembled WGS sequence"/>
</dbReference>
<dbReference type="Pfam" id="PF20578">
    <property type="entry name" value="aBig_2"/>
    <property type="match status" value="1"/>
</dbReference>
<dbReference type="InterPro" id="IPR013320">
    <property type="entry name" value="ConA-like_dom_sf"/>
</dbReference>
<dbReference type="PANTHER" id="PTHR31776">
    <property type="entry name" value="ALPHA-L-ARABINOFURANOSIDASE 1"/>
    <property type="match status" value="1"/>
</dbReference>
<evidence type="ECO:0000256" key="2">
    <source>
        <dbReference type="ARBA" id="ARBA00007186"/>
    </source>
</evidence>
<dbReference type="Pfam" id="PF06964">
    <property type="entry name" value="Alpha-L-AF_C"/>
    <property type="match status" value="1"/>
</dbReference>
<dbReference type="Gene3D" id="3.20.20.80">
    <property type="entry name" value="Glycosidases"/>
    <property type="match status" value="1"/>
</dbReference>
<evidence type="ECO:0000259" key="7">
    <source>
        <dbReference type="SMART" id="SM00813"/>
    </source>
</evidence>